<sequence length="574" mass="64368">MEMQMLLQISWPIHRTSQVLHSSTIPTLFCSSSSSPHRHLRKHIPNKLRRKPRLHPPSSDELNLKPLTSRVVQLTRRRQLEQIFEEVEIAKKEHGKLNTIVMNAVMQACVHCHDIESALRVFNEMSKPEGCGVDHVTYGTLLKGLGDARRIDEAFQVLESVEQGAAAGSPQLSAALLCGLLNALIESGDLRRANGLLARYGYVLQEDGDQSIMTFNLLMKGYITVGCPQATLDLFDEILKYGLNPDRLTYNTLIFACVKTENLDAAMIFFEQMKDKSKKNHPSDVFPDLVTYTTLIQGFGRAKDTYSVEKILIEMKSCNKVLIDRVGYTAIVDALLDCGSIKGALCVFGEIIKQAGRHPVLKPKPHLFLSMMRAFAAKGDYGMVGKLQRRMWFDSTGTISPAVRAECDHLLMEAALNKGQVDLALQKLKKVIWKWRNISWSSRGGLIALRLEALLGFNKSMLSPRVLPQVSLTDAIERIMIPFDEARPLQATCQLKHVVMRFFKDSVVPVVDEWGGCLGILHREDCDTLDAPLSTLMRSPPPRVTSSTSVGYVIDLMLEKSYKMDHKFIGFPVF</sequence>
<feature type="repeat" description="PPR" evidence="2">
    <location>
        <begin position="246"/>
        <end position="280"/>
    </location>
</feature>
<dbReference type="PROSITE" id="PS51375">
    <property type="entry name" value="PPR"/>
    <property type="match status" value="4"/>
</dbReference>
<feature type="repeat" description="PPR" evidence="2">
    <location>
        <begin position="134"/>
        <end position="164"/>
    </location>
</feature>
<dbReference type="Proteomes" id="UP001291926">
    <property type="component" value="Unassembled WGS sequence"/>
</dbReference>
<dbReference type="Pfam" id="PF01535">
    <property type="entry name" value="PPR"/>
    <property type="match status" value="1"/>
</dbReference>
<evidence type="ECO:0000256" key="2">
    <source>
        <dbReference type="PROSITE-ProRule" id="PRU00708"/>
    </source>
</evidence>
<feature type="repeat" description="PPR" evidence="2">
    <location>
        <begin position="288"/>
        <end position="322"/>
    </location>
</feature>
<dbReference type="NCBIfam" id="TIGR00756">
    <property type="entry name" value="PPR"/>
    <property type="match status" value="5"/>
</dbReference>
<evidence type="ECO:0008006" key="5">
    <source>
        <dbReference type="Google" id="ProtNLM"/>
    </source>
</evidence>
<feature type="repeat" description="PPR" evidence="2">
    <location>
        <begin position="211"/>
        <end position="245"/>
    </location>
</feature>
<dbReference type="InterPro" id="IPR002885">
    <property type="entry name" value="PPR_rpt"/>
</dbReference>
<dbReference type="Pfam" id="PF13041">
    <property type="entry name" value="PPR_2"/>
    <property type="match status" value="2"/>
</dbReference>
<evidence type="ECO:0000313" key="3">
    <source>
        <dbReference type="EMBL" id="KAK4490893.1"/>
    </source>
</evidence>
<keyword evidence="4" id="KW-1185">Reference proteome</keyword>
<dbReference type="InterPro" id="IPR044781">
    <property type="entry name" value="At5g10690-like"/>
</dbReference>
<dbReference type="InterPro" id="IPR011990">
    <property type="entry name" value="TPR-like_helical_dom_sf"/>
</dbReference>
<dbReference type="Gene3D" id="1.25.40.10">
    <property type="entry name" value="Tetratricopeptide repeat domain"/>
    <property type="match status" value="3"/>
</dbReference>
<proteinExistence type="predicted"/>
<dbReference type="InterPro" id="IPR046342">
    <property type="entry name" value="CBS_dom_sf"/>
</dbReference>
<dbReference type="SUPFAM" id="SSF54631">
    <property type="entry name" value="CBS-domain pair"/>
    <property type="match status" value="1"/>
</dbReference>
<reference evidence="3 4" key="1">
    <citation type="journal article" date="2023" name="bioRxiv">
        <title>Genome report: Whole genome sequence and annotation of Penstemon davidsonii.</title>
        <authorList>
            <person name="Ostevik K.L."/>
            <person name="Alabady M."/>
            <person name="Zhang M."/>
            <person name="Rausher M.D."/>
        </authorList>
    </citation>
    <scope>NUCLEOTIDE SEQUENCE [LARGE SCALE GENOMIC DNA]</scope>
    <source>
        <strain evidence="3">DNT005</strain>
        <tissue evidence="3">Whole leaf</tissue>
    </source>
</reference>
<dbReference type="PANTHER" id="PTHR47581">
    <property type="entry name" value="OS09G0431600 PROTEIN"/>
    <property type="match status" value="1"/>
</dbReference>
<gene>
    <name evidence="3" type="ORF">RD792_001608</name>
</gene>
<evidence type="ECO:0000313" key="4">
    <source>
        <dbReference type="Proteomes" id="UP001291926"/>
    </source>
</evidence>
<evidence type="ECO:0000256" key="1">
    <source>
        <dbReference type="ARBA" id="ARBA00022737"/>
    </source>
</evidence>
<protein>
    <recommendedName>
        <fullName evidence="5">Pentatricopeptide repeat-containing protein</fullName>
    </recommendedName>
</protein>
<name>A0ABR0DNU6_9LAMI</name>
<dbReference type="EMBL" id="JAYDYQ010001087">
    <property type="protein sequence ID" value="KAK4490893.1"/>
    <property type="molecule type" value="Genomic_DNA"/>
</dbReference>
<accession>A0ABR0DNU6</accession>
<comment type="caution">
    <text evidence="3">The sequence shown here is derived from an EMBL/GenBank/DDBJ whole genome shotgun (WGS) entry which is preliminary data.</text>
</comment>
<organism evidence="3 4">
    <name type="scientific">Penstemon davidsonii</name>
    <dbReference type="NCBI Taxonomy" id="160366"/>
    <lineage>
        <taxon>Eukaryota</taxon>
        <taxon>Viridiplantae</taxon>
        <taxon>Streptophyta</taxon>
        <taxon>Embryophyta</taxon>
        <taxon>Tracheophyta</taxon>
        <taxon>Spermatophyta</taxon>
        <taxon>Magnoliopsida</taxon>
        <taxon>eudicotyledons</taxon>
        <taxon>Gunneridae</taxon>
        <taxon>Pentapetalae</taxon>
        <taxon>asterids</taxon>
        <taxon>lamiids</taxon>
        <taxon>Lamiales</taxon>
        <taxon>Plantaginaceae</taxon>
        <taxon>Cheloneae</taxon>
        <taxon>Penstemon</taxon>
    </lineage>
</organism>
<keyword evidence="1" id="KW-0677">Repeat</keyword>
<dbReference type="PANTHER" id="PTHR47581:SF2">
    <property type="entry name" value="OS09G0431600 PROTEIN"/>
    <property type="match status" value="1"/>
</dbReference>